<reference evidence="2 3" key="1">
    <citation type="submission" date="2019-02" db="EMBL/GenBank/DDBJ databases">
        <title>Sequencing the genomes of 1000 actinobacteria strains.</title>
        <authorList>
            <person name="Klenk H.-P."/>
        </authorList>
    </citation>
    <scope>NUCLEOTIDE SEQUENCE [LARGE SCALE GENOMIC DNA]</scope>
    <source>
        <strain evidence="2 3">DSM 17364</strain>
    </source>
</reference>
<comment type="caution">
    <text evidence="2">The sequence shown here is derived from an EMBL/GenBank/DDBJ whole genome shotgun (WGS) entry which is preliminary data.</text>
</comment>
<dbReference type="Proteomes" id="UP000292685">
    <property type="component" value="Unassembled WGS sequence"/>
</dbReference>
<proteinExistence type="predicted"/>
<feature type="region of interest" description="Disordered" evidence="1">
    <location>
        <begin position="51"/>
        <end position="97"/>
    </location>
</feature>
<dbReference type="AlphaFoldDB" id="A0A4Q8ADK7"/>
<gene>
    <name evidence="2" type="ORF">EV380_1323</name>
</gene>
<evidence type="ECO:0000256" key="1">
    <source>
        <dbReference type="SAM" id="MobiDB-lite"/>
    </source>
</evidence>
<sequence length="97" mass="9677">MAAKVEYVHVVKAAAVVVTVGGADRYLYRKAVLPEGVPEGEVKRLVAGKLVEKRRKQQKPETTGGAPAAGTAGDPAGNGGSSTPAGDGGSQSTSSGD</sequence>
<keyword evidence="3" id="KW-1185">Reference proteome</keyword>
<protein>
    <submittedName>
        <fullName evidence="2">Uncharacterized protein</fullName>
    </submittedName>
</protein>
<accession>A0A4Q8ADK7</accession>
<name>A0A4Q8ADK7_9MICC</name>
<organism evidence="2 3">
    <name type="scientific">Zhihengliuella halotolerans</name>
    <dbReference type="NCBI Taxonomy" id="370736"/>
    <lineage>
        <taxon>Bacteria</taxon>
        <taxon>Bacillati</taxon>
        <taxon>Actinomycetota</taxon>
        <taxon>Actinomycetes</taxon>
        <taxon>Micrococcales</taxon>
        <taxon>Micrococcaceae</taxon>
        <taxon>Zhihengliuella</taxon>
    </lineage>
</organism>
<dbReference type="EMBL" id="SHLA01000001">
    <property type="protein sequence ID" value="RZU61745.1"/>
    <property type="molecule type" value="Genomic_DNA"/>
</dbReference>
<evidence type="ECO:0000313" key="2">
    <source>
        <dbReference type="EMBL" id="RZU61745.1"/>
    </source>
</evidence>
<evidence type="ECO:0000313" key="3">
    <source>
        <dbReference type="Proteomes" id="UP000292685"/>
    </source>
</evidence>
<dbReference type="RefSeq" id="WP_130450174.1">
    <property type="nucleotide sequence ID" value="NZ_SHLA01000001.1"/>
</dbReference>
<feature type="compositionally biased region" description="Low complexity" evidence="1">
    <location>
        <begin position="60"/>
        <end position="75"/>
    </location>
</feature>